<evidence type="ECO:0000256" key="14">
    <source>
        <dbReference type="ARBA" id="ARBA00023034"/>
    </source>
</evidence>
<dbReference type="PANTHER" id="PTHR48261:SF5">
    <property type="entry name" value="EXOSTOSIN GLYCOSYLTRANSFERASE 2"/>
    <property type="match status" value="1"/>
</dbReference>
<name>A0A9Q0MVE7_9DIPT</name>
<proteinExistence type="inferred from homology"/>
<organism evidence="23 24">
    <name type="scientific">Pseudolycoriella hygida</name>
    <dbReference type="NCBI Taxonomy" id="35572"/>
    <lineage>
        <taxon>Eukaryota</taxon>
        <taxon>Metazoa</taxon>
        <taxon>Ecdysozoa</taxon>
        <taxon>Arthropoda</taxon>
        <taxon>Hexapoda</taxon>
        <taxon>Insecta</taxon>
        <taxon>Pterygota</taxon>
        <taxon>Neoptera</taxon>
        <taxon>Endopterygota</taxon>
        <taxon>Diptera</taxon>
        <taxon>Nematocera</taxon>
        <taxon>Sciaroidea</taxon>
        <taxon>Sciaridae</taxon>
        <taxon>Pseudolycoriella</taxon>
    </lineage>
</organism>
<evidence type="ECO:0000256" key="7">
    <source>
        <dbReference type="ARBA" id="ARBA00022676"/>
    </source>
</evidence>
<keyword evidence="13 20" id="KW-1133">Transmembrane helix</keyword>
<comment type="subcellular location">
    <subcellularLocation>
        <location evidence="3">Endoplasmic reticulum membrane</location>
        <topology evidence="3">Single-pass type II membrane protein</topology>
    </subcellularLocation>
    <subcellularLocation>
        <location evidence="2">Golgi apparatus membrane</location>
        <topology evidence="2">Single-pass type II membrane protein</topology>
    </subcellularLocation>
</comment>
<evidence type="ECO:0000256" key="6">
    <source>
        <dbReference type="ARBA" id="ARBA00012194"/>
    </source>
</evidence>
<evidence type="ECO:0000256" key="3">
    <source>
        <dbReference type="ARBA" id="ARBA00004648"/>
    </source>
</evidence>
<dbReference type="InterPro" id="IPR029044">
    <property type="entry name" value="Nucleotide-diphossugar_trans"/>
</dbReference>
<keyword evidence="15 20" id="KW-0472">Membrane</keyword>
<reference evidence="23" key="1">
    <citation type="submission" date="2022-07" db="EMBL/GenBank/DDBJ databases">
        <authorList>
            <person name="Trinca V."/>
            <person name="Uliana J.V.C."/>
            <person name="Torres T.T."/>
            <person name="Ward R.J."/>
            <person name="Monesi N."/>
        </authorList>
    </citation>
    <scope>NUCLEOTIDE SEQUENCE</scope>
    <source>
        <strain evidence="23">HSMRA1968</strain>
        <tissue evidence="23">Whole embryos</tissue>
    </source>
</reference>
<dbReference type="Pfam" id="PF09258">
    <property type="entry name" value="Glyco_transf_64"/>
    <property type="match status" value="1"/>
</dbReference>
<evidence type="ECO:0000256" key="19">
    <source>
        <dbReference type="ARBA" id="ARBA00069568"/>
    </source>
</evidence>
<dbReference type="GO" id="GO:0015020">
    <property type="term" value="F:glucuronosyltransferase activity"/>
    <property type="evidence" value="ECO:0007669"/>
    <property type="project" value="UniProtKB-ARBA"/>
</dbReference>
<evidence type="ECO:0000256" key="18">
    <source>
        <dbReference type="ARBA" id="ARBA00023211"/>
    </source>
</evidence>
<dbReference type="GO" id="GO:0050508">
    <property type="term" value="F:glucuronosyl-N-acetylglucosaminyl-proteoglycan 4-alpha-N-acetylglucosaminyltransferase activity"/>
    <property type="evidence" value="ECO:0007669"/>
    <property type="project" value="UniProtKB-EC"/>
</dbReference>
<keyword evidence="14" id="KW-0333">Golgi apparatus</keyword>
<protein>
    <recommendedName>
        <fullName evidence="19">Exostosin-2</fullName>
        <ecNumber evidence="6">2.4.1.224</ecNumber>
    </recommendedName>
</protein>
<keyword evidence="24" id="KW-1185">Reference proteome</keyword>
<dbReference type="Pfam" id="PF03016">
    <property type="entry name" value="Exostosin_GT47"/>
    <property type="match status" value="1"/>
</dbReference>
<keyword evidence="9 20" id="KW-0812">Transmembrane</keyword>
<dbReference type="GO" id="GO:0046872">
    <property type="term" value="F:metal ion binding"/>
    <property type="evidence" value="ECO:0007669"/>
    <property type="project" value="UniProtKB-KW"/>
</dbReference>
<evidence type="ECO:0000256" key="2">
    <source>
        <dbReference type="ARBA" id="ARBA00004323"/>
    </source>
</evidence>
<keyword evidence="18" id="KW-0464">Manganese</keyword>
<dbReference type="GO" id="GO:0005789">
    <property type="term" value="C:endoplasmic reticulum membrane"/>
    <property type="evidence" value="ECO:0007669"/>
    <property type="project" value="UniProtKB-SubCell"/>
</dbReference>
<dbReference type="GO" id="GO:0000139">
    <property type="term" value="C:Golgi membrane"/>
    <property type="evidence" value="ECO:0007669"/>
    <property type="project" value="UniProtKB-SubCell"/>
</dbReference>
<dbReference type="EMBL" id="WJQU01000003">
    <property type="protein sequence ID" value="KAJ6637227.1"/>
    <property type="molecule type" value="Genomic_DNA"/>
</dbReference>
<accession>A0A9Q0MVE7</accession>
<dbReference type="Gene3D" id="3.90.550.10">
    <property type="entry name" value="Spore Coat Polysaccharide Biosynthesis Protein SpsA, Chain A"/>
    <property type="match status" value="1"/>
</dbReference>
<dbReference type="OrthoDB" id="5954868at2759"/>
<evidence type="ECO:0000256" key="17">
    <source>
        <dbReference type="ARBA" id="ARBA00023180"/>
    </source>
</evidence>
<comment type="cofactor">
    <cofactor evidence="1">
        <name>Mn(2+)</name>
        <dbReference type="ChEBI" id="CHEBI:29035"/>
    </cofactor>
</comment>
<evidence type="ECO:0000256" key="20">
    <source>
        <dbReference type="SAM" id="Phobius"/>
    </source>
</evidence>
<dbReference type="Proteomes" id="UP001151699">
    <property type="component" value="Chromosome X"/>
</dbReference>
<evidence type="ECO:0000313" key="24">
    <source>
        <dbReference type="Proteomes" id="UP001151699"/>
    </source>
</evidence>
<keyword evidence="10" id="KW-0479">Metal-binding</keyword>
<feature type="domain" description="Glycosyl transferase 64" evidence="22">
    <location>
        <begin position="447"/>
        <end position="692"/>
    </location>
</feature>
<evidence type="ECO:0000256" key="12">
    <source>
        <dbReference type="ARBA" id="ARBA00022968"/>
    </source>
</evidence>
<dbReference type="InterPro" id="IPR040911">
    <property type="entry name" value="Exostosin_GT47"/>
</dbReference>
<evidence type="ECO:0000256" key="1">
    <source>
        <dbReference type="ARBA" id="ARBA00001936"/>
    </source>
</evidence>
<dbReference type="EC" id="2.4.1.224" evidence="6"/>
<dbReference type="InterPro" id="IPR004263">
    <property type="entry name" value="Exostosin"/>
</dbReference>
<dbReference type="SUPFAM" id="SSF53448">
    <property type="entry name" value="Nucleotide-diphospho-sugar transferases"/>
    <property type="match status" value="1"/>
</dbReference>
<evidence type="ECO:0000259" key="21">
    <source>
        <dbReference type="Pfam" id="PF03016"/>
    </source>
</evidence>
<evidence type="ECO:0000256" key="4">
    <source>
        <dbReference type="ARBA" id="ARBA00004922"/>
    </source>
</evidence>
<keyword evidence="7" id="KW-0328">Glycosyltransferase</keyword>
<evidence type="ECO:0000256" key="9">
    <source>
        <dbReference type="ARBA" id="ARBA00022692"/>
    </source>
</evidence>
<evidence type="ECO:0000256" key="8">
    <source>
        <dbReference type="ARBA" id="ARBA00022679"/>
    </source>
</evidence>
<dbReference type="FunFam" id="3.90.550.10:FF:000035">
    <property type="entry name" value="Putative Exostosin-2"/>
    <property type="match status" value="1"/>
</dbReference>
<keyword evidence="16" id="KW-1015">Disulfide bond</keyword>
<gene>
    <name evidence="23" type="primary">sotv</name>
    <name evidence="23" type="ORF">Bhyg_09957</name>
</gene>
<dbReference type="GO" id="GO:0015012">
    <property type="term" value="P:heparan sulfate proteoglycan biosynthetic process"/>
    <property type="evidence" value="ECO:0007669"/>
    <property type="project" value="UniProtKB-ARBA"/>
</dbReference>
<comment type="similarity">
    <text evidence="5">Belongs to the glycosyltransferase 47 family.</text>
</comment>
<evidence type="ECO:0000256" key="15">
    <source>
        <dbReference type="ARBA" id="ARBA00023136"/>
    </source>
</evidence>
<keyword evidence="12" id="KW-0735">Signal-anchor</keyword>
<evidence type="ECO:0000256" key="5">
    <source>
        <dbReference type="ARBA" id="ARBA00010271"/>
    </source>
</evidence>
<feature type="transmembrane region" description="Helical" evidence="20">
    <location>
        <begin position="15"/>
        <end position="35"/>
    </location>
</feature>
<dbReference type="InterPro" id="IPR015338">
    <property type="entry name" value="GT64_dom"/>
</dbReference>
<sequence length="709" mass="81945">MGIVPVKTDKHSKAFYKLFTVIACLCTTFGFILTFHQTNSTSKNNRITLDLAVIPETVLLEDAELARARNGNCSYWDCFNVYKCGQRDQDRIAIYVYPLHNYVDTKGTPAFVLTKEFYQILKAITDSSYYTPNPHEACIFVPTIDTLNQNLIQTNLVAKALASLQYWENGENHLLFNMVPGISPDYNTVMDVNTDRALIAGAGFDTWTYRSGFDLSIPFYNPILANLKFKENSKKRQFFLISSQMNLYDRQRRILQEIAENNNNILILQKCSTLSSNHPSDLNIPKDIRCSYRDSTVEHEYPHILTQGTFCLIARTARLVPVNLLESMAAGCIPVIMVDNIVMPFSEIIDWTLASVSIREADLHSIATVLTSVSQQKIDELRIQSRWLYQKYFRDVKQIVLTMLDELNDRVFPHLSKNYMNWNIPKNDKSTQNPLFLPLTASKSQGFTAVILTYDRIESLFMLIQKMSFVSSLQKILVVWNNQKKSPPHATMFPKINKPLKIIRTKANKLSNRFYPYEEIETEAILTIDDDIVMLTADELDFGYEVWREFPDRIVGFPSRTHVWDNITNRWRYESEWTNEISMVLTGAAFHHKYWSYMYTNAMPGDIKDWVDEHMNCEDIAMNFLVANITNKPPIKVAPRKKFKCPECTNTEMLSADLNHMMERSACIDRFAKIYGTMPLKTVEFRADPVLYKDNFPDKLKRFNDIGSL</sequence>
<dbReference type="AlphaFoldDB" id="A0A9Q0MVE7"/>
<keyword evidence="17" id="KW-0325">Glycoprotein</keyword>
<feature type="domain" description="Exostosin GT47" evidence="21">
    <location>
        <begin position="90"/>
        <end position="372"/>
    </location>
</feature>
<evidence type="ECO:0000259" key="22">
    <source>
        <dbReference type="Pfam" id="PF09258"/>
    </source>
</evidence>
<evidence type="ECO:0000256" key="13">
    <source>
        <dbReference type="ARBA" id="ARBA00022989"/>
    </source>
</evidence>
<evidence type="ECO:0000256" key="11">
    <source>
        <dbReference type="ARBA" id="ARBA00022824"/>
    </source>
</evidence>
<comment type="caution">
    <text evidence="23">The sequence shown here is derived from an EMBL/GenBank/DDBJ whole genome shotgun (WGS) entry which is preliminary data.</text>
</comment>
<keyword evidence="11" id="KW-0256">Endoplasmic reticulum</keyword>
<keyword evidence="8" id="KW-0808">Transferase</keyword>
<evidence type="ECO:0000256" key="10">
    <source>
        <dbReference type="ARBA" id="ARBA00022723"/>
    </source>
</evidence>
<comment type="pathway">
    <text evidence="4">Protein modification; protein glycosylation.</text>
</comment>
<evidence type="ECO:0000313" key="23">
    <source>
        <dbReference type="EMBL" id="KAJ6637227.1"/>
    </source>
</evidence>
<dbReference type="PANTHER" id="PTHR48261">
    <property type="entry name" value="ACETYLGLUCOSAMINYLTRANSFERASE"/>
    <property type="match status" value="1"/>
</dbReference>
<evidence type="ECO:0000256" key="16">
    <source>
        <dbReference type="ARBA" id="ARBA00023157"/>
    </source>
</evidence>